<evidence type="ECO:0000313" key="19">
    <source>
        <dbReference type="Proteomes" id="UP000252345"/>
    </source>
</evidence>
<dbReference type="EMBL" id="PDCH01000007">
    <property type="protein sequence ID" value="RBP99328.1"/>
    <property type="molecule type" value="Genomic_DNA"/>
</dbReference>
<dbReference type="SUPFAM" id="SSF56752">
    <property type="entry name" value="D-aminoacid aminotransferase-like PLP-dependent enzymes"/>
    <property type="match status" value="1"/>
</dbReference>
<dbReference type="InterPro" id="IPR018300">
    <property type="entry name" value="Aminotrans_IV_CS"/>
</dbReference>
<comment type="catalytic activity">
    <reaction evidence="13 17">
        <text>L-leucine + 2-oxoglutarate = 4-methyl-2-oxopentanoate + L-glutamate</text>
        <dbReference type="Rhea" id="RHEA:18321"/>
        <dbReference type="ChEBI" id="CHEBI:16810"/>
        <dbReference type="ChEBI" id="CHEBI:17865"/>
        <dbReference type="ChEBI" id="CHEBI:29985"/>
        <dbReference type="ChEBI" id="CHEBI:57427"/>
        <dbReference type="EC" id="2.6.1.42"/>
    </reaction>
</comment>
<comment type="pathway">
    <text evidence="3">Amino-acid biosynthesis; L-valine biosynthesis; L-valine from pyruvate: step 4/4.</text>
</comment>
<dbReference type="PANTHER" id="PTHR11825:SF44">
    <property type="entry name" value="BRANCHED-CHAIN-AMINO-ACID AMINOTRANSFERASE"/>
    <property type="match status" value="1"/>
</dbReference>
<reference evidence="18 19" key="1">
    <citation type="submission" date="2017-10" db="EMBL/GenBank/DDBJ databases">
        <title>Bifidobacterium xylocopum sp. nov. and Bifidobacterium aemilianum sp. nov., from the carpenter bee (Xylocopa violacea) digestive tract.</title>
        <authorList>
            <person name="Alberoni D."/>
            <person name="Baffoni L."/>
            <person name="Di Gioia D."/>
            <person name="Gaggia F."/>
            <person name="Biavati B."/>
        </authorList>
    </citation>
    <scope>NUCLEOTIDE SEQUENCE [LARGE SCALE GENOMIC DNA]</scope>
    <source>
        <strain evidence="18 19">XV2</strain>
    </source>
</reference>
<dbReference type="UniPathway" id="UPA00048">
    <property type="reaction ID" value="UER00073"/>
</dbReference>
<dbReference type="InterPro" id="IPR001544">
    <property type="entry name" value="Aminotrans_IV"/>
</dbReference>
<keyword evidence="8 17" id="KW-0808">Transferase</keyword>
<dbReference type="NCBIfam" id="NF009897">
    <property type="entry name" value="PRK13357.1"/>
    <property type="match status" value="1"/>
</dbReference>
<dbReference type="InterPro" id="IPR036038">
    <property type="entry name" value="Aminotransferase-like"/>
</dbReference>
<evidence type="ECO:0000256" key="16">
    <source>
        <dbReference type="RuleBase" id="RU004516"/>
    </source>
</evidence>
<dbReference type="UniPathway" id="UPA00047">
    <property type="reaction ID" value="UER00058"/>
</dbReference>
<sequence length="375" mass="41203">MTSQSHHDPDALNRLAAAFTVSPNAHPASDEQREAMIDKPAFGQVFSDSMVRMSWRKDQGWSGRSVEAYGPLSLDPAAAVLHYAQEVFEGLKAYHHDDGSIWLFRPDANAERFQNSAKRLSLPELGTEDFLGSVAALVRQDAAWVPRRREYTLYLRPFMYASEPYLGVRAPQQVDYCVIASPSGPYFPGGVKPVSIWVENRWFRTGPGGTGFAKCGGNYAASMVGEGRGAQHGCEQVCFVDAATGTYLEELGGMNIFTVHRDGHLETPSLTGTILPGVTRRSIIELAQDEGHEVSERMIKMDDLLADIRSGEVTEVFACGTAAIITPIGRFKSDEADVTVADGESGSFTMHLRDKLLGIQLGEVDDPHDWMWKVC</sequence>
<comment type="caution">
    <text evidence="18">The sequence shown here is derived from an EMBL/GenBank/DDBJ whole genome shotgun (WGS) entry which is preliminary data.</text>
</comment>
<dbReference type="GO" id="GO:0009098">
    <property type="term" value="P:L-leucine biosynthetic process"/>
    <property type="evidence" value="ECO:0007669"/>
    <property type="project" value="UniProtKB-UniPathway"/>
</dbReference>
<dbReference type="PROSITE" id="PS00770">
    <property type="entry name" value="AA_TRANSFER_CLASS_4"/>
    <property type="match status" value="1"/>
</dbReference>
<comment type="similarity">
    <text evidence="5 15">Belongs to the class-IV pyridoxal-phosphate-dependent aminotransferase family.</text>
</comment>
<evidence type="ECO:0000256" key="1">
    <source>
        <dbReference type="ARBA" id="ARBA00001933"/>
    </source>
</evidence>
<evidence type="ECO:0000256" key="8">
    <source>
        <dbReference type="ARBA" id="ARBA00022679"/>
    </source>
</evidence>
<dbReference type="Gene3D" id="3.30.470.10">
    <property type="match status" value="1"/>
</dbReference>
<evidence type="ECO:0000256" key="4">
    <source>
        <dbReference type="ARBA" id="ARBA00005072"/>
    </source>
</evidence>
<dbReference type="PIRSF" id="PIRSF006468">
    <property type="entry name" value="BCAT1"/>
    <property type="match status" value="1"/>
</dbReference>
<dbReference type="RefSeq" id="WP_113853538.1">
    <property type="nucleotide sequence ID" value="NZ_PDCH01000007.1"/>
</dbReference>
<dbReference type="InterPro" id="IPR043131">
    <property type="entry name" value="BCAT-like_N"/>
</dbReference>
<protein>
    <recommendedName>
        <fullName evidence="17">Branched-chain-amino-acid aminotransferase</fullName>
        <ecNumber evidence="17">2.6.1.42</ecNumber>
    </recommendedName>
</protein>
<organism evidence="18 19">
    <name type="scientific">Bifidobacterium xylocopae</name>
    <dbReference type="NCBI Taxonomy" id="2493119"/>
    <lineage>
        <taxon>Bacteria</taxon>
        <taxon>Bacillati</taxon>
        <taxon>Actinomycetota</taxon>
        <taxon>Actinomycetes</taxon>
        <taxon>Bifidobacteriales</taxon>
        <taxon>Bifidobacteriaceae</taxon>
        <taxon>Bifidobacterium</taxon>
    </lineage>
</organism>
<evidence type="ECO:0000256" key="7">
    <source>
        <dbReference type="ARBA" id="ARBA00022605"/>
    </source>
</evidence>
<comment type="pathway">
    <text evidence="2">Amino-acid biosynthesis; L-isoleucine biosynthesis; L-isoleucine from 2-oxobutanoate: step 4/4.</text>
</comment>
<keyword evidence="19" id="KW-1185">Reference proteome</keyword>
<evidence type="ECO:0000256" key="12">
    <source>
        <dbReference type="ARBA" id="ARBA00048798"/>
    </source>
</evidence>
<dbReference type="InterPro" id="IPR005786">
    <property type="entry name" value="B_amino_transII"/>
</dbReference>
<keyword evidence="6 17" id="KW-0032">Aminotransferase</keyword>
<proteinExistence type="inferred from homology"/>
<evidence type="ECO:0000256" key="15">
    <source>
        <dbReference type="RuleBase" id="RU004106"/>
    </source>
</evidence>
<keyword evidence="9 16" id="KW-0663">Pyridoxal phosphate</keyword>
<dbReference type="GO" id="GO:0052656">
    <property type="term" value="F:L-isoleucine-2-oxoglutarate transaminase activity"/>
    <property type="evidence" value="ECO:0007669"/>
    <property type="project" value="RHEA"/>
</dbReference>
<comment type="catalytic activity">
    <reaction evidence="11 17">
        <text>L-valine + 2-oxoglutarate = 3-methyl-2-oxobutanoate + L-glutamate</text>
        <dbReference type="Rhea" id="RHEA:24813"/>
        <dbReference type="ChEBI" id="CHEBI:11851"/>
        <dbReference type="ChEBI" id="CHEBI:16810"/>
        <dbReference type="ChEBI" id="CHEBI:29985"/>
        <dbReference type="ChEBI" id="CHEBI:57762"/>
        <dbReference type="EC" id="2.6.1.42"/>
    </reaction>
</comment>
<keyword evidence="10 17" id="KW-0100">Branched-chain amino acid biosynthesis</keyword>
<evidence type="ECO:0000313" key="18">
    <source>
        <dbReference type="EMBL" id="RBP99328.1"/>
    </source>
</evidence>
<comment type="catalytic activity">
    <reaction evidence="12 17">
        <text>L-isoleucine + 2-oxoglutarate = (S)-3-methyl-2-oxopentanoate + L-glutamate</text>
        <dbReference type="Rhea" id="RHEA:24801"/>
        <dbReference type="ChEBI" id="CHEBI:16810"/>
        <dbReference type="ChEBI" id="CHEBI:29985"/>
        <dbReference type="ChEBI" id="CHEBI:35146"/>
        <dbReference type="ChEBI" id="CHEBI:58045"/>
        <dbReference type="EC" id="2.6.1.42"/>
    </reaction>
</comment>
<evidence type="ECO:0000256" key="5">
    <source>
        <dbReference type="ARBA" id="ARBA00009320"/>
    </source>
</evidence>
<name>A0A366KDR6_9BIFI</name>
<dbReference type="NCBIfam" id="TIGR01123">
    <property type="entry name" value="ilvE_II"/>
    <property type="match status" value="1"/>
</dbReference>
<dbReference type="AlphaFoldDB" id="A0A366KDR6"/>
<dbReference type="InterPro" id="IPR043132">
    <property type="entry name" value="BCAT-like_C"/>
</dbReference>
<evidence type="ECO:0000256" key="11">
    <source>
        <dbReference type="ARBA" id="ARBA00048212"/>
    </source>
</evidence>
<evidence type="ECO:0000256" key="13">
    <source>
        <dbReference type="ARBA" id="ARBA00049229"/>
    </source>
</evidence>
<dbReference type="InterPro" id="IPR033939">
    <property type="entry name" value="BCAT_family"/>
</dbReference>
<evidence type="ECO:0000256" key="3">
    <source>
        <dbReference type="ARBA" id="ARBA00004931"/>
    </source>
</evidence>
<dbReference type="UniPathway" id="UPA00049">
    <property type="reaction ID" value="UER00062"/>
</dbReference>
<dbReference type="Gene3D" id="3.20.10.10">
    <property type="entry name" value="D-amino Acid Aminotransferase, subunit A, domain 2"/>
    <property type="match status" value="1"/>
</dbReference>
<dbReference type="Pfam" id="PF01063">
    <property type="entry name" value="Aminotran_4"/>
    <property type="match status" value="1"/>
</dbReference>
<accession>A0A366KDR6</accession>
<comment type="pathway">
    <text evidence="4">Amino-acid biosynthesis; L-leucine biosynthesis; L-leucine from 3-methyl-2-oxobutanoate: step 4/4.</text>
</comment>
<evidence type="ECO:0000256" key="2">
    <source>
        <dbReference type="ARBA" id="ARBA00004824"/>
    </source>
</evidence>
<evidence type="ECO:0000256" key="6">
    <source>
        <dbReference type="ARBA" id="ARBA00022576"/>
    </source>
</evidence>
<dbReference type="GO" id="GO:0052655">
    <property type="term" value="F:L-valine-2-oxoglutarate transaminase activity"/>
    <property type="evidence" value="ECO:0007669"/>
    <property type="project" value="RHEA"/>
</dbReference>
<dbReference type="GO" id="GO:0009099">
    <property type="term" value="P:L-valine biosynthetic process"/>
    <property type="evidence" value="ECO:0007669"/>
    <property type="project" value="UniProtKB-UniPathway"/>
</dbReference>
<keyword evidence="7 17" id="KW-0028">Amino-acid biosynthesis</keyword>
<dbReference type="PANTHER" id="PTHR11825">
    <property type="entry name" value="SUBGROUP IIII AMINOTRANSFERASE"/>
    <property type="match status" value="1"/>
</dbReference>
<evidence type="ECO:0000256" key="14">
    <source>
        <dbReference type="PIRSR" id="PIRSR006468-1"/>
    </source>
</evidence>
<dbReference type="GO" id="GO:0009097">
    <property type="term" value="P:isoleucine biosynthetic process"/>
    <property type="evidence" value="ECO:0007669"/>
    <property type="project" value="UniProtKB-UniPathway"/>
</dbReference>
<dbReference type="CDD" id="cd01557">
    <property type="entry name" value="BCAT_beta_family"/>
    <property type="match status" value="1"/>
</dbReference>
<dbReference type="EC" id="2.6.1.42" evidence="17"/>
<dbReference type="OrthoDB" id="9804984at2"/>
<dbReference type="Proteomes" id="UP000252345">
    <property type="component" value="Unassembled WGS sequence"/>
</dbReference>
<dbReference type="GO" id="GO:0052654">
    <property type="term" value="F:L-leucine-2-oxoglutarate transaminase activity"/>
    <property type="evidence" value="ECO:0007669"/>
    <property type="project" value="RHEA"/>
</dbReference>
<evidence type="ECO:0000256" key="10">
    <source>
        <dbReference type="ARBA" id="ARBA00023304"/>
    </source>
</evidence>
<feature type="modified residue" description="N6-(pyridoxal phosphate)lysine" evidence="14">
    <location>
        <position position="214"/>
    </location>
</feature>
<evidence type="ECO:0000256" key="9">
    <source>
        <dbReference type="ARBA" id="ARBA00022898"/>
    </source>
</evidence>
<evidence type="ECO:0000256" key="17">
    <source>
        <dbReference type="RuleBase" id="RU004517"/>
    </source>
</evidence>
<gene>
    <name evidence="18" type="ORF">CRD59_04735</name>
</gene>
<comment type="cofactor">
    <cofactor evidence="1 16">
        <name>pyridoxal 5'-phosphate</name>
        <dbReference type="ChEBI" id="CHEBI:597326"/>
    </cofactor>
</comment>